<reference evidence="2 3" key="1">
    <citation type="submission" date="2018-10" db="EMBL/GenBank/DDBJ databases">
        <title>A high-quality apple genome assembly.</title>
        <authorList>
            <person name="Hu J."/>
        </authorList>
    </citation>
    <scope>NUCLEOTIDE SEQUENCE [LARGE SCALE GENOMIC DNA]</scope>
    <source>
        <strain evidence="3">cv. HFTH1</strain>
        <tissue evidence="2">Young leaf</tissue>
    </source>
</reference>
<comment type="caution">
    <text evidence="2">The sequence shown here is derived from an EMBL/GenBank/DDBJ whole genome shotgun (WGS) entry which is preliminary data.</text>
</comment>
<dbReference type="InterPro" id="IPR036047">
    <property type="entry name" value="F-box-like_dom_sf"/>
</dbReference>
<evidence type="ECO:0000259" key="1">
    <source>
        <dbReference type="PROSITE" id="PS50181"/>
    </source>
</evidence>
<keyword evidence="3" id="KW-1185">Reference proteome</keyword>
<dbReference type="InterPro" id="IPR001810">
    <property type="entry name" value="F-box_dom"/>
</dbReference>
<dbReference type="EMBL" id="RDQH01000336">
    <property type="protein sequence ID" value="RXH87519.1"/>
    <property type="molecule type" value="Genomic_DNA"/>
</dbReference>
<dbReference type="SUPFAM" id="SSF81383">
    <property type="entry name" value="F-box domain"/>
    <property type="match status" value="1"/>
</dbReference>
<dbReference type="Proteomes" id="UP000290289">
    <property type="component" value="Chromosome 10"/>
</dbReference>
<dbReference type="PANTHER" id="PTHR47602:SF2">
    <property type="entry name" value="F-BOX PROTEIN SKIP22"/>
    <property type="match status" value="1"/>
</dbReference>
<organism evidence="2 3">
    <name type="scientific">Malus domestica</name>
    <name type="common">Apple</name>
    <name type="synonym">Pyrus malus</name>
    <dbReference type="NCBI Taxonomy" id="3750"/>
    <lineage>
        <taxon>Eukaryota</taxon>
        <taxon>Viridiplantae</taxon>
        <taxon>Streptophyta</taxon>
        <taxon>Embryophyta</taxon>
        <taxon>Tracheophyta</taxon>
        <taxon>Spermatophyta</taxon>
        <taxon>Magnoliopsida</taxon>
        <taxon>eudicotyledons</taxon>
        <taxon>Gunneridae</taxon>
        <taxon>Pentapetalae</taxon>
        <taxon>rosids</taxon>
        <taxon>fabids</taxon>
        <taxon>Rosales</taxon>
        <taxon>Rosaceae</taxon>
        <taxon>Amygdaloideae</taxon>
        <taxon>Maleae</taxon>
        <taxon>Malus</taxon>
    </lineage>
</organism>
<dbReference type="Gene3D" id="3.40.1000.30">
    <property type="match status" value="1"/>
</dbReference>
<evidence type="ECO:0000313" key="2">
    <source>
        <dbReference type="EMBL" id="RXH87519.1"/>
    </source>
</evidence>
<protein>
    <recommendedName>
        <fullName evidence="1">F-box domain-containing protein</fullName>
    </recommendedName>
</protein>
<dbReference type="Pfam" id="PF12937">
    <property type="entry name" value="F-box-like"/>
    <property type="match status" value="1"/>
</dbReference>
<dbReference type="AlphaFoldDB" id="A0A498IVY1"/>
<dbReference type="SMART" id="SM00256">
    <property type="entry name" value="FBOX"/>
    <property type="match status" value="1"/>
</dbReference>
<dbReference type="PROSITE" id="PS50181">
    <property type="entry name" value="FBOX"/>
    <property type="match status" value="1"/>
</dbReference>
<dbReference type="PANTHER" id="PTHR47602">
    <property type="entry name" value="F-BOX PROTEIN SKIP22"/>
    <property type="match status" value="1"/>
</dbReference>
<sequence length="168" mass="19434">MRANQVSYTVPQILQHQGNNGNRVEAVVLEFRKWRQFMNVYGSFASGGSTCYRLRMDNKRFAPVIESVWENRNMNERDELVLEKEVLEFWRIVKDGIAMPLLIDLCTKVCLSAPSSLMCLPPELRMKILESLRGVDIAKVGRVCKELRNLASNDELWKKKYAEEFGDC</sequence>
<feature type="domain" description="F-box" evidence="1">
    <location>
        <begin position="114"/>
        <end position="160"/>
    </location>
</feature>
<proteinExistence type="predicted"/>
<dbReference type="CDD" id="cd22165">
    <property type="entry name" value="F-box_AtSKIP22-like"/>
    <property type="match status" value="1"/>
</dbReference>
<evidence type="ECO:0000313" key="3">
    <source>
        <dbReference type="Proteomes" id="UP000290289"/>
    </source>
</evidence>
<gene>
    <name evidence="2" type="ORF">DVH24_034419</name>
</gene>
<dbReference type="Gene3D" id="1.20.1280.50">
    <property type="match status" value="1"/>
</dbReference>
<name>A0A498IVY1_MALDO</name>
<accession>A0A498IVY1</accession>